<evidence type="ECO:0008006" key="3">
    <source>
        <dbReference type="Google" id="ProtNLM"/>
    </source>
</evidence>
<dbReference type="Pfam" id="PF04827">
    <property type="entry name" value="Plant_tran"/>
    <property type="match status" value="1"/>
</dbReference>
<comment type="caution">
    <text evidence="1">The sequence shown here is derived from an EMBL/GenBank/DDBJ whole genome shotgun (WGS) entry which is preliminary data.</text>
</comment>
<proteinExistence type="predicted"/>
<protein>
    <recommendedName>
        <fullName evidence="3">Protein ALP1-like</fullName>
    </recommendedName>
</protein>
<reference evidence="1 2" key="1">
    <citation type="submission" date="2024-01" db="EMBL/GenBank/DDBJ databases">
        <title>The complete chloroplast genome sequence of Lithospermum erythrorhizon: insights into the phylogenetic relationship among Boraginaceae species and the maternal lineages of purple gromwells.</title>
        <authorList>
            <person name="Okada T."/>
            <person name="Watanabe K."/>
        </authorList>
    </citation>
    <scope>NUCLEOTIDE SEQUENCE [LARGE SCALE GENOMIC DNA]</scope>
</reference>
<dbReference type="AlphaFoldDB" id="A0AAV3PKE9"/>
<dbReference type="PANTHER" id="PTHR47150:SF7">
    <property type="entry name" value="NUCLEASE"/>
    <property type="match status" value="1"/>
</dbReference>
<evidence type="ECO:0000313" key="1">
    <source>
        <dbReference type="EMBL" id="GAA0151696.1"/>
    </source>
</evidence>
<dbReference type="InterPro" id="IPR006912">
    <property type="entry name" value="Harbinger_derived_prot"/>
</dbReference>
<accession>A0AAV3PKE9</accession>
<dbReference type="PANTHER" id="PTHR47150">
    <property type="entry name" value="OS12G0169200 PROTEIN"/>
    <property type="match status" value="1"/>
</dbReference>
<evidence type="ECO:0000313" key="2">
    <source>
        <dbReference type="Proteomes" id="UP001454036"/>
    </source>
</evidence>
<gene>
    <name evidence="1" type="ORF">LIER_10359</name>
</gene>
<name>A0AAV3PKE9_LITER</name>
<keyword evidence="2" id="KW-1185">Reference proteome</keyword>
<dbReference type="EMBL" id="BAABME010001836">
    <property type="protein sequence ID" value="GAA0151696.1"/>
    <property type="molecule type" value="Genomic_DNA"/>
</dbReference>
<sequence>MLGSIDYMHWEWKNCQHNRRECTQDGMHAFFGLPGSLNDINVLDRSSVFNLLAQGSASPVNYRVNDREYNMGYYLADGIYPQWATFVRPIPAHVGVKRQYFFTVHESYRKDVERAFRVLQSRFAIVRSATSYFERYKDIQKKFATLLHVTW</sequence>
<organism evidence="1 2">
    <name type="scientific">Lithospermum erythrorhizon</name>
    <name type="common">Purple gromwell</name>
    <name type="synonym">Lithospermum officinale var. erythrorhizon</name>
    <dbReference type="NCBI Taxonomy" id="34254"/>
    <lineage>
        <taxon>Eukaryota</taxon>
        <taxon>Viridiplantae</taxon>
        <taxon>Streptophyta</taxon>
        <taxon>Embryophyta</taxon>
        <taxon>Tracheophyta</taxon>
        <taxon>Spermatophyta</taxon>
        <taxon>Magnoliopsida</taxon>
        <taxon>eudicotyledons</taxon>
        <taxon>Gunneridae</taxon>
        <taxon>Pentapetalae</taxon>
        <taxon>asterids</taxon>
        <taxon>lamiids</taxon>
        <taxon>Boraginales</taxon>
        <taxon>Boraginaceae</taxon>
        <taxon>Boraginoideae</taxon>
        <taxon>Lithospermeae</taxon>
        <taxon>Lithospermum</taxon>
    </lineage>
</organism>
<dbReference type="Proteomes" id="UP001454036">
    <property type="component" value="Unassembled WGS sequence"/>
</dbReference>